<dbReference type="SUPFAM" id="SSF75169">
    <property type="entry name" value="DsrEFH-like"/>
    <property type="match status" value="1"/>
</dbReference>
<dbReference type="EMBL" id="JANUGX010000011">
    <property type="protein sequence ID" value="MCS0589716.1"/>
    <property type="molecule type" value="Genomic_DNA"/>
</dbReference>
<dbReference type="RefSeq" id="WP_258845481.1">
    <property type="nucleotide sequence ID" value="NZ_JANUGX010000011.1"/>
</dbReference>
<sequence length="137" mass="14142">MVVQSVALAAAGVVGANAGAAAPGSYKVVFQVSDADPGKWQMTLNNVHNAQAELGRDKVQVEIVAYGPGIAMLKANSEVAGRLAEAAQAGTAVLACENSMRGFKLARTQMAGPVAYVPSGVAHLIRRQAEGYAYIRS</sequence>
<dbReference type="PANTHER" id="PTHR37691">
    <property type="entry name" value="BLR3518 PROTEIN"/>
    <property type="match status" value="1"/>
</dbReference>
<comment type="caution">
    <text evidence="1">The sequence shown here is derived from an EMBL/GenBank/DDBJ whole genome shotgun (WGS) entry which is preliminary data.</text>
</comment>
<dbReference type="Pfam" id="PF02635">
    <property type="entry name" value="DsrE"/>
    <property type="match status" value="1"/>
</dbReference>
<organism evidence="1 2">
    <name type="scientific">Massilia norwichensis</name>
    <dbReference type="NCBI Taxonomy" id="1442366"/>
    <lineage>
        <taxon>Bacteria</taxon>
        <taxon>Pseudomonadati</taxon>
        <taxon>Pseudomonadota</taxon>
        <taxon>Betaproteobacteria</taxon>
        <taxon>Burkholderiales</taxon>
        <taxon>Oxalobacteraceae</taxon>
        <taxon>Telluria group</taxon>
        <taxon>Massilia</taxon>
    </lineage>
</organism>
<accession>A0ABT2A692</accession>
<dbReference type="Gene3D" id="3.40.1260.10">
    <property type="entry name" value="DsrEFH-like"/>
    <property type="match status" value="1"/>
</dbReference>
<dbReference type="PANTHER" id="PTHR37691:SF1">
    <property type="entry name" value="BLR3518 PROTEIN"/>
    <property type="match status" value="1"/>
</dbReference>
<dbReference type="InterPro" id="IPR027396">
    <property type="entry name" value="DsrEFH-like"/>
</dbReference>
<protein>
    <submittedName>
        <fullName evidence="1">DsrE family protein</fullName>
    </submittedName>
</protein>
<dbReference type="Proteomes" id="UP001205560">
    <property type="component" value="Unassembled WGS sequence"/>
</dbReference>
<dbReference type="InterPro" id="IPR003787">
    <property type="entry name" value="Sulphur_relay_DsrE/F-like"/>
</dbReference>
<name>A0ABT2A692_9BURK</name>
<gene>
    <name evidence="1" type="ORF">NX782_10925</name>
</gene>
<reference evidence="1 2" key="1">
    <citation type="submission" date="2022-08" db="EMBL/GenBank/DDBJ databases">
        <title>Reclassification of Massilia species as members of the genera Telluria, Duganella, Pseudoduganella, Mokoshia gen. nov. and Zemynaea gen. nov. using orthogonal and non-orthogonal genome-based approaches.</title>
        <authorList>
            <person name="Bowman J.P."/>
        </authorList>
    </citation>
    <scope>NUCLEOTIDE SEQUENCE [LARGE SCALE GENOMIC DNA]</scope>
    <source>
        <strain evidence="1 2">LMG 28164</strain>
    </source>
</reference>
<evidence type="ECO:0000313" key="2">
    <source>
        <dbReference type="Proteomes" id="UP001205560"/>
    </source>
</evidence>
<proteinExistence type="predicted"/>
<keyword evidence="2" id="KW-1185">Reference proteome</keyword>
<evidence type="ECO:0000313" key="1">
    <source>
        <dbReference type="EMBL" id="MCS0589716.1"/>
    </source>
</evidence>